<accession>A0A502M2V1</accession>
<keyword evidence="1" id="KW-0812">Transmembrane</keyword>
<evidence type="ECO:0000256" key="1">
    <source>
        <dbReference type="SAM" id="Phobius"/>
    </source>
</evidence>
<name>A0A502M2V1_9MOLU</name>
<feature type="transmembrane region" description="Helical" evidence="1">
    <location>
        <begin position="139"/>
        <end position="159"/>
    </location>
</feature>
<sequence>MVLKCFKPFALSDLIKANSAFNFSIAGLSSFKSVASASLNLINDSIFALYKVIPSSKLSWPNSSLNFFCNSASDKVEFVESVLSAAGASPWTLVLPAWFSFEAPCEPVSLPEGVFVASGLFTGLEASFDSFEPEELPSFAFFSIFVLGVATISPADLLLSFSSTVLLLWSSFVESIFLFLVSLHAIATKGVEAKTVKELKVNNILSFFHIYLILLLFIIFYLIITYIQIEFLEIDLERVLFC</sequence>
<comment type="caution">
    <text evidence="2">The sequence shown here is derived from an EMBL/GenBank/DDBJ whole genome shotgun (WGS) entry which is preliminary data.</text>
</comment>
<gene>
    <name evidence="2" type="ORF">FJM01_00655</name>
</gene>
<keyword evidence="1" id="KW-0472">Membrane</keyword>
<dbReference type="Proteomes" id="UP000317904">
    <property type="component" value="Unassembled WGS sequence"/>
</dbReference>
<dbReference type="AlphaFoldDB" id="A0A502M2V1"/>
<dbReference type="EMBL" id="VFSY01000017">
    <property type="protein sequence ID" value="TPI02482.1"/>
    <property type="molecule type" value="Genomic_DNA"/>
</dbReference>
<feature type="transmembrane region" description="Helical" evidence="1">
    <location>
        <begin position="207"/>
        <end position="229"/>
    </location>
</feature>
<keyword evidence="1" id="KW-1133">Transmembrane helix</keyword>
<evidence type="ECO:0000313" key="2">
    <source>
        <dbReference type="EMBL" id="TPI02482.1"/>
    </source>
</evidence>
<protein>
    <submittedName>
        <fullName evidence="2">Uncharacterized protein</fullName>
    </submittedName>
</protein>
<organism evidence="2 3">
    <name type="scientific">Mycoplasma struthionis</name>
    <dbReference type="NCBI Taxonomy" id="538220"/>
    <lineage>
        <taxon>Bacteria</taxon>
        <taxon>Bacillati</taxon>
        <taxon>Mycoplasmatota</taxon>
        <taxon>Mollicutes</taxon>
        <taxon>Mycoplasmataceae</taxon>
        <taxon>Mycoplasma</taxon>
    </lineage>
</organism>
<feature type="transmembrane region" description="Helical" evidence="1">
    <location>
        <begin position="166"/>
        <end position="187"/>
    </location>
</feature>
<proteinExistence type="predicted"/>
<evidence type="ECO:0000313" key="3">
    <source>
        <dbReference type="Proteomes" id="UP000317904"/>
    </source>
</evidence>
<reference evidence="2 3" key="1">
    <citation type="submission" date="2019-06" db="EMBL/GenBank/DDBJ databases">
        <title>A comparative genomics study of ostrich specific Mycoplasmas.</title>
        <authorList>
            <person name="Botes A."/>
            <person name="Nel T."/>
        </authorList>
    </citation>
    <scope>NUCLEOTIDE SEQUENCE [LARGE SCALE GENOMIC DNA]</scope>
    <source>
        <strain evidence="2 3">Ms01</strain>
    </source>
</reference>